<evidence type="ECO:0000256" key="4">
    <source>
        <dbReference type="ARBA" id="ARBA00022833"/>
    </source>
</evidence>
<dbReference type="EMBL" id="JAKNHQ010000021">
    <property type="protein sequence ID" value="MCG4611708.1"/>
    <property type="molecule type" value="Genomic_DNA"/>
</dbReference>
<feature type="domain" description="Alanyl-transfer RNA synthetases family profile" evidence="5">
    <location>
        <begin position="1"/>
        <end position="224"/>
    </location>
</feature>
<dbReference type="PANTHER" id="PTHR43462">
    <property type="entry name" value="ALANYL-TRNA EDITING PROTEIN"/>
    <property type="match status" value="1"/>
</dbReference>
<dbReference type="Proteomes" id="UP001298681">
    <property type="component" value="Unassembled WGS sequence"/>
</dbReference>
<evidence type="ECO:0000259" key="5">
    <source>
        <dbReference type="PROSITE" id="PS50860"/>
    </source>
</evidence>
<comment type="subcellular location">
    <subcellularLocation>
        <location evidence="2">Cytoplasm</location>
    </subcellularLocation>
</comment>
<dbReference type="SUPFAM" id="SSF55186">
    <property type="entry name" value="ThrRS/AlaRS common domain"/>
    <property type="match status" value="1"/>
</dbReference>
<keyword evidence="6" id="KW-0436">Ligase</keyword>
<accession>A0ABS9MLL4</accession>
<comment type="caution">
    <text evidence="6">The sequence shown here is derived from an EMBL/GenBank/DDBJ whole genome shotgun (WGS) entry which is preliminary data.</text>
</comment>
<dbReference type="InterPro" id="IPR018164">
    <property type="entry name" value="Ala-tRNA-synth_IIc_N"/>
</dbReference>
<gene>
    <name evidence="6" type="ORF">L0P57_12300</name>
</gene>
<dbReference type="InterPro" id="IPR051335">
    <property type="entry name" value="Alanyl-tRNA_Editing_Enzymes"/>
</dbReference>
<dbReference type="SMART" id="SM00863">
    <property type="entry name" value="tRNA_SAD"/>
    <property type="match status" value="1"/>
</dbReference>
<dbReference type="Gene3D" id="3.30.980.10">
    <property type="entry name" value="Threonyl-trna Synthetase, Chain A, domain 2"/>
    <property type="match status" value="1"/>
</dbReference>
<dbReference type="PROSITE" id="PS50860">
    <property type="entry name" value="AA_TRNA_LIGASE_II_ALA"/>
    <property type="match status" value="1"/>
</dbReference>
<dbReference type="Pfam" id="PF01411">
    <property type="entry name" value="tRNA-synt_2c"/>
    <property type="match status" value="1"/>
</dbReference>
<evidence type="ECO:0000313" key="6">
    <source>
        <dbReference type="EMBL" id="MCG4611708.1"/>
    </source>
</evidence>
<dbReference type="Pfam" id="PF07973">
    <property type="entry name" value="tRNA_SAD"/>
    <property type="match status" value="1"/>
</dbReference>
<dbReference type="InterPro" id="IPR018163">
    <property type="entry name" value="Thr/Ala-tRNA-synth_IIc_edit"/>
</dbReference>
<dbReference type="RefSeq" id="WP_237967107.1">
    <property type="nucleotide sequence ID" value="NZ_JAKNHQ010000021.1"/>
</dbReference>
<dbReference type="InterPro" id="IPR018165">
    <property type="entry name" value="Ala-tRNA-synth_IIc_core"/>
</dbReference>
<reference evidence="6 7" key="1">
    <citation type="submission" date="2022-01" db="EMBL/GenBank/DDBJ databases">
        <title>Collection of gut derived symbiotic bacterial strains cultured from healthy donors.</title>
        <authorList>
            <person name="Lin H."/>
            <person name="Kohout C."/>
            <person name="Waligurski E."/>
            <person name="Pamer E.G."/>
        </authorList>
    </citation>
    <scope>NUCLEOTIDE SEQUENCE [LARGE SCALE GENOMIC DNA]</scope>
    <source>
        <strain evidence="6 7">DFI.7.58</strain>
    </source>
</reference>
<keyword evidence="4" id="KW-0862">Zinc</keyword>
<evidence type="ECO:0000256" key="3">
    <source>
        <dbReference type="ARBA" id="ARBA00022723"/>
    </source>
</evidence>
<sequence length="387" mass="42297">METMPTQRLYYEDAYLQQFTAVVTSCEAQKDGYVVTLDRTAFYPEGGGQPADHGTLGDAKVLDVQEKDGNLLHTTDHPLAVGTSVEGKIDWPRRFLFMQQHTGEHIVSGITHRLFHLDNVGFHMGAQAVTVDFNGELSAEQMAQVERLANQAIYENLPILAECPPKEKLAQIDYRSKKELTGEVRIVTVPGYDCCACCGLHTAHTGEVGAIKVLSVQRYKGGVRVTLQFGSRAIQDYDEKLKSVTAISVLLSAKPEEVVDAVERLLAERDGLRQQVYQLQQEIFTQKAAAVPEGQERVCFFEEGLSPDSLRHFCLALAERAGLAAVFSGSDAEGWKYAVAGQEDVRPLGKALNQAFAGRGGGKAALVQGSVQGTREAIESFVLHTAI</sequence>
<dbReference type="InterPro" id="IPR009000">
    <property type="entry name" value="Transl_B-barrel_sf"/>
</dbReference>
<protein>
    <submittedName>
        <fullName evidence="6">Alanine--tRNA ligase-related protein</fullName>
    </submittedName>
</protein>
<proteinExistence type="predicted"/>
<name>A0ABS9MLL4_9FIRM</name>
<keyword evidence="3" id="KW-0479">Metal-binding</keyword>
<comment type="cofactor">
    <cofactor evidence="1">
        <name>Zn(2+)</name>
        <dbReference type="ChEBI" id="CHEBI:29105"/>
    </cofactor>
</comment>
<dbReference type="PANTHER" id="PTHR43462:SF1">
    <property type="entry name" value="ALANYL-TRNA EDITING PROTEIN AARSD1"/>
    <property type="match status" value="1"/>
</dbReference>
<dbReference type="InterPro" id="IPR012947">
    <property type="entry name" value="tRNA_SAD"/>
</dbReference>
<dbReference type="SUPFAM" id="SSF50447">
    <property type="entry name" value="Translation proteins"/>
    <property type="match status" value="1"/>
</dbReference>
<evidence type="ECO:0000256" key="2">
    <source>
        <dbReference type="ARBA" id="ARBA00004496"/>
    </source>
</evidence>
<evidence type="ECO:0000256" key="1">
    <source>
        <dbReference type="ARBA" id="ARBA00001947"/>
    </source>
</evidence>
<dbReference type="GO" id="GO:0016874">
    <property type="term" value="F:ligase activity"/>
    <property type="evidence" value="ECO:0007669"/>
    <property type="project" value="UniProtKB-KW"/>
</dbReference>
<evidence type="ECO:0000313" key="7">
    <source>
        <dbReference type="Proteomes" id="UP001298681"/>
    </source>
</evidence>
<dbReference type="Gene3D" id="2.40.30.130">
    <property type="match status" value="1"/>
</dbReference>
<keyword evidence="7" id="KW-1185">Reference proteome</keyword>
<organism evidence="6 7">
    <name type="scientific">Anaeromassilibacillus senegalensis</name>
    <dbReference type="NCBI Taxonomy" id="1673717"/>
    <lineage>
        <taxon>Bacteria</taxon>
        <taxon>Bacillati</taxon>
        <taxon>Bacillota</taxon>
        <taxon>Clostridia</taxon>
        <taxon>Eubacteriales</taxon>
        <taxon>Acutalibacteraceae</taxon>
        <taxon>Anaeromassilibacillus</taxon>
    </lineage>
</organism>